<evidence type="ECO:0000313" key="2">
    <source>
        <dbReference type="EMBL" id="MFK8973897.1"/>
    </source>
</evidence>
<proteinExistence type="predicted"/>
<reference evidence="2 3" key="1">
    <citation type="submission" date="2024-11" db="EMBL/GenBank/DDBJ databases">
        <title>Draft genomes of five putative biosurfactant-producing Serratia sp. isolates from Laguna de Bay, Philippines.</title>
        <authorList>
            <person name="Lantican N."/>
            <person name="Barredo G.A."/>
            <person name="Rosana A."/>
            <person name="Siababa A.C."/>
            <person name="Montecillo A."/>
        </authorList>
    </citation>
    <scope>NUCLEOTIDE SEQUENCE [LARGE SCALE GENOMIC DNA]</scope>
    <source>
        <strain evidence="2 3">WS11a</strain>
    </source>
</reference>
<organism evidence="2 3">
    <name type="scientific">Serratia sarumanii</name>
    <dbReference type="NCBI Taxonomy" id="3020826"/>
    <lineage>
        <taxon>Bacteria</taxon>
        <taxon>Pseudomonadati</taxon>
        <taxon>Pseudomonadota</taxon>
        <taxon>Gammaproteobacteria</taxon>
        <taxon>Enterobacterales</taxon>
        <taxon>Yersiniaceae</taxon>
        <taxon>Serratia</taxon>
    </lineage>
</organism>
<keyword evidence="3" id="KW-1185">Reference proteome</keyword>
<gene>
    <name evidence="2" type="ORF">ACJBEI_01580</name>
</gene>
<dbReference type="Pfam" id="PF20215">
    <property type="entry name" value="DUF6575"/>
    <property type="match status" value="1"/>
</dbReference>
<feature type="domain" description="DUF6575" evidence="1">
    <location>
        <begin position="3"/>
        <end position="225"/>
    </location>
</feature>
<protein>
    <submittedName>
        <fullName evidence="2">DUF6575 domain-containing protein</fullName>
    </submittedName>
</protein>
<accession>A0ABW8QES5</accession>
<dbReference type="Proteomes" id="UP001622968">
    <property type="component" value="Unassembled WGS sequence"/>
</dbReference>
<sequence length="431" mass="49008">MSNLFLSDTQFGSLFFKNIYEFFEEPRFFSVSNEVGGLFVVYWIGDDDDYDKWFIIPISKGRLEHLERKRIDIHAVLSYQEQRSYYQVNIPYDDSEEPEYIARESQDIAATIKLPKPGLFISGVTPVLDTGKLGAEVQFSTHEIHIERSAKNSQMPLMLNGVSKVFEKFNDLYNSILEAVGEKDAMTPISGRPGSFALSFQAEKLEHFEPLLKGLNDLILYKRDIIPYIKKNNIDVQMIEALFQSVIETSTTMELKSNSTGELIFSLSKPNALIYINGLAKLASEFVGGYQVPQANIIEQVFKIVELKHKDKYLNLESTGLDERHIFYYIHAAKILGFLNANGSIAALGQQLAESSVESKLKIAARSFEASHCGWAWIMWSNAKNLKGVKAETAEEFLMEKCLSLSTTTIKRRASTLRQWCDAFQPVYQEF</sequence>
<comment type="caution">
    <text evidence="2">The sequence shown here is derived from an EMBL/GenBank/DDBJ whole genome shotgun (WGS) entry which is preliminary data.</text>
</comment>
<name>A0ABW8QES5_9GAMM</name>
<evidence type="ECO:0000313" key="3">
    <source>
        <dbReference type="Proteomes" id="UP001622968"/>
    </source>
</evidence>
<dbReference type="InterPro" id="IPR046482">
    <property type="entry name" value="DUF6575"/>
</dbReference>
<dbReference type="RefSeq" id="WP_406550580.1">
    <property type="nucleotide sequence ID" value="NZ_JBJHGH010000001.1"/>
</dbReference>
<evidence type="ECO:0000259" key="1">
    <source>
        <dbReference type="Pfam" id="PF20215"/>
    </source>
</evidence>
<dbReference type="EMBL" id="JBJHGH010000001">
    <property type="protein sequence ID" value="MFK8973897.1"/>
    <property type="molecule type" value="Genomic_DNA"/>
</dbReference>